<evidence type="ECO:0000313" key="3">
    <source>
        <dbReference type="Proteomes" id="UP000501003"/>
    </source>
</evidence>
<dbReference type="Proteomes" id="UP000501003">
    <property type="component" value="Chromosome"/>
</dbReference>
<proteinExistence type="predicted"/>
<accession>A0A7D4UIN0</accession>
<evidence type="ECO:0000256" key="1">
    <source>
        <dbReference type="SAM" id="SignalP"/>
    </source>
</evidence>
<feature type="chain" id="PRO_5038428069" evidence="1">
    <location>
        <begin position="22"/>
        <end position="164"/>
    </location>
</feature>
<dbReference type="InterPro" id="IPR007410">
    <property type="entry name" value="LpqE-like"/>
</dbReference>
<dbReference type="PANTHER" id="PTHR36302">
    <property type="entry name" value="BLR7088 PROTEIN"/>
    <property type="match status" value="1"/>
</dbReference>
<keyword evidence="1" id="KW-0732">Signal</keyword>
<reference evidence="2 3" key="1">
    <citation type="submission" date="2020-05" db="EMBL/GenBank/DDBJ databases">
        <title>Aquirufa sp. strain 15G-AUS-rot a new Aquirufa species.</title>
        <authorList>
            <person name="Pitt A."/>
            <person name="Hahn M.W."/>
        </authorList>
    </citation>
    <scope>NUCLEOTIDE SEQUENCE [LARGE SCALE GENOMIC DNA]</scope>
    <source>
        <strain evidence="2 3">15G-AUS-rot</strain>
    </source>
</reference>
<evidence type="ECO:0000313" key="2">
    <source>
        <dbReference type="EMBL" id="QKJ25720.1"/>
    </source>
</evidence>
<dbReference type="InterPro" id="IPR058248">
    <property type="entry name" value="Lxx211020-like"/>
</dbReference>
<dbReference type="RefSeq" id="WP_173494017.1">
    <property type="nucleotide sequence ID" value="NZ_CP054056.1"/>
</dbReference>
<keyword evidence="3" id="KW-1185">Reference proteome</keyword>
<feature type="signal peptide" evidence="1">
    <location>
        <begin position="1"/>
        <end position="21"/>
    </location>
</feature>
<dbReference type="PANTHER" id="PTHR36302:SF1">
    <property type="entry name" value="COPPER CHAPERONE PCU(A)C"/>
    <property type="match status" value="1"/>
</dbReference>
<name>A0A7D4UIN0_9MICO</name>
<dbReference type="Gene3D" id="2.60.40.1890">
    <property type="entry name" value="PCu(A)C copper chaperone"/>
    <property type="match status" value="1"/>
</dbReference>
<dbReference type="Pfam" id="PF04314">
    <property type="entry name" value="PCuAC"/>
    <property type="match status" value="1"/>
</dbReference>
<protein>
    <submittedName>
        <fullName evidence="2">Copper chaperone PCu(A)C</fullName>
    </submittedName>
</protein>
<dbReference type="SUPFAM" id="SSF110087">
    <property type="entry name" value="DR1885-like metal-binding protein"/>
    <property type="match status" value="1"/>
</dbReference>
<gene>
    <name evidence="2" type="ORF">HRU87_06045</name>
</gene>
<dbReference type="PROSITE" id="PS51257">
    <property type="entry name" value="PROKAR_LIPOPROTEIN"/>
    <property type="match status" value="1"/>
</dbReference>
<dbReference type="KEGG" id="aqg:HRU87_06045"/>
<organism evidence="2 3">
    <name type="scientific">Aquiluna borgnonia</name>
    <dbReference type="NCBI Taxonomy" id="2499157"/>
    <lineage>
        <taxon>Bacteria</taxon>
        <taxon>Bacillati</taxon>
        <taxon>Actinomycetota</taxon>
        <taxon>Actinomycetes</taxon>
        <taxon>Micrococcales</taxon>
        <taxon>Microbacteriaceae</taxon>
        <taxon>Luna cluster</taxon>
        <taxon>Luna-1 subcluster</taxon>
        <taxon>Aquiluna</taxon>
    </lineage>
</organism>
<dbReference type="InterPro" id="IPR036182">
    <property type="entry name" value="PCuAC_sf"/>
</dbReference>
<dbReference type="AlphaFoldDB" id="A0A7D4UIN0"/>
<sequence length="164" mass="17015">MKKIALLLAAALALTGCTANSQEMAKPEIEVTDVWIKSSETSVTGGMTAVFGTITNNTDQEIVLVGGATEVAGVVEIHEMAMSGGEMVMQAIEGGLVIPAGESATLEPGGNHMMLMDLKTDVVAGDEIAVTFDFGTVDLTIESVVAKPTVGGDEDYHSEEGMDH</sequence>
<dbReference type="EMBL" id="CP054056">
    <property type="protein sequence ID" value="QKJ25720.1"/>
    <property type="molecule type" value="Genomic_DNA"/>
</dbReference>